<gene>
    <name evidence="9" type="ORF">B2J93_466</name>
</gene>
<dbReference type="GO" id="GO:0005667">
    <property type="term" value="C:transcription regulator complex"/>
    <property type="evidence" value="ECO:0007669"/>
    <property type="project" value="TreeGrafter"/>
</dbReference>
<evidence type="ECO:0000256" key="3">
    <source>
        <dbReference type="ARBA" id="ARBA00022771"/>
    </source>
</evidence>
<dbReference type="EMBL" id="MZNU01000258">
    <property type="protein sequence ID" value="OWP01772.1"/>
    <property type="molecule type" value="Genomic_DNA"/>
</dbReference>
<dbReference type="SUPFAM" id="SSF57667">
    <property type="entry name" value="beta-beta-alpha zinc fingers"/>
    <property type="match status" value="1"/>
</dbReference>
<evidence type="ECO:0000256" key="7">
    <source>
        <dbReference type="SAM" id="MobiDB-lite"/>
    </source>
</evidence>
<reference evidence="9 10" key="1">
    <citation type="submission" date="2017-04" db="EMBL/GenBank/DDBJ databases">
        <title>Draft genome sequence of Marssonina coronaria NL1: causal agent of apple blotch.</title>
        <authorList>
            <person name="Cheng Q."/>
        </authorList>
    </citation>
    <scope>NUCLEOTIDE SEQUENCE [LARGE SCALE GENOMIC DNA]</scope>
    <source>
        <strain evidence="9 10">NL1</strain>
    </source>
</reference>
<protein>
    <recommendedName>
        <fullName evidence="5">C2H2 type master regulator of conidiophore development brlA</fullName>
    </recommendedName>
</protein>
<evidence type="ECO:0000256" key="5">
    <source>
        <dbReference type="ARBA" id="ARBA00044085"/>
    </source>
</evidence>
<dbReference type="InterPro" id="IPR013087">
    <property type="entry name" value="Znf_C2H2_type"/>
</dbReference>
<feature type="compositionally biased region" description="Basic and acidic residues" evidence="7">
    <location>
        <begin position="215"/>
        <end position="230"/>
    </location>
</feature>
<dbReference type="PANTHER" id="PTHR14003">
    <property type="entry name" value="TRANSCRIPTIONAL REPRESSOR PROTEIN YY"/>
    <property type="match status" value="1"/>
</dbReference>
<dbReference type="Proteomes" id="UP000242519">
    <property type="component" value="Unassembled WGS sequence"/>
</dbReference>
<keyword evidence="10" id="KW-1185">Reference proteome</keyword>
<evidence type="ECO:0000256" key="2">
    <source>
        <dbReference type="ARBA" id="ARBA00022737"/>
    </source>
</evidence>
<dbReference type="SMART" id="SM00355">
    <property type="entry name" value="ZnF_C2H2"/>
    <property type="match status" value="2"/>
</dbReference>
<proteinExistence type="predicted"/>
<feature type="region of interest" description="Disordered" evidence="7">
    <location>
        <begin position="51"/>
        <end position="100"/>
    </location>
</feature>
<dbReference type="GO" id="GO:0000785">
    <property type="term" value="C:chromatin"/>
    <property type="evidence" value="ECO:0007669"/>
    <property type="project" value="TreeGrafter"/>
</dbReference>
<dbReference type="PROSITE" id="PS50157">
    <property type="entry name" value="ZINC_FINGER_C2H2_2"/>
    <property type="match status" value="2"/>
</dbReference>
<dbReference type="PANTHER" id="PTHR14003:SF19">
    <property type="entry name" value="YY2 TRANSCRIPTION FACTOR"/>
    <property type="match status" value="1"/>
</dbReference>
<dbReference type="GO" id="GO:0000981">
    <property type="term" value="F:DNA-binding transcription factor activity, RNA polymerase II-specific"/>
    <property type="evidence" value="ECO:0007669"/>
    <property type="project" value="TreeGrafter"/>
</dbReference>
<feature type="domain" description="C2H2-type" evidence="8">
    <location>
        <begin position="167"/>
        <end position="199"/>
    </location>
</feature>
<feature type="region of interest" description="Disordered" evidence="7">
    <location>
        <begin position="215"/>
        <end position="318"/>
    </location>
</feature>
<feature type="domain" description="C2H2-type" evidence="8">
    <location>
        <begin position="200"/>
        <end position="229"/>
    </location>
</feature>
<name>A0A218Z209_9HELO</name>
<feature type="compositionally biased region" description="Polar residues" evidence="7">
    <location>
        <begin position="51"/>
        <end position="64"/>
    </location>
</feature>
<keyword evidence="4" id="KW-0862">Zinc</keyword>
<evidence type="ECO:0000259" key="8">
    <source>
        <dbReference type="PROSITE" id="PS50157"/>
    </source>
</evidence>
<dbReference type="AlphaFoldDB" id="A0A218Z209"/>
<dbReference type="GO" id="GO:0000978">
    <property type="term" value="F:RNA polymerase II cis-regulatory region sequence-specific DNA binding"/>
    <property type="evidence" value="ECO:0007669"/>
    <property type="project" value="TreeGrafter"/>
</dbReference>
<dbReference type="OrthoDB" id="6365676at2759"/>
<feature type="region of interest" description="Disordered" evidence="7">
    <location>
        <begin position="1"/>
        <end position="34"/>
    </location>
</feature>
<feature type="compositionally biased region" description="Polar residues" evidence="7">
    <location>
        <begin position="75"/>
        <end position="99"/>
    </location>
</feature>
<sequence length="335" mass="36702">MTARPKMHARDSSGRKVSLLNDEPALDEEENAPFQLASYSPAAYDPSMLRSYSTTSAQSRTSSPLVPELVRADSFDSSNTNDPLSPITPTSSKDLSRPSSYVGYKGQAQFDYREGLPRIEDYSSSRFYAMPLPSAYSSRPSSYPEHQMYEEDLYQKPAPQERGPKRYPCRHRETHNCDKTFTTSGHASRHSKIHTAEKGVVCTWKGCQKKFTRGDNMKQHLETHTKDRSRTSAAHKPPPPAAAAAAASRTLTMAAGVRKPGSGEGRSSRPSSRNASSPGDYPVDPALFRQQPALAQYGSTPAPAYHSSPSAARRDSMPTSLDALADLAAGSYYRS</sequence>
<feature type="compositionally biased region" description="Low complexity" evidence="7">
    <location>
        <begin position="268"/>
        <end position="278"/>
    </location>
</feature>
<keyword evidence="1" id="KW-0479">Metal-binding</keyword>
<evidence type="ECO:0000256" key="6">
    <source>
        <dbReference type="PROSITE-ProRule" id="PRU00042"/>
    </source>
</evidence>
<comment type="caution">
    <text evidence="9">The sequence shown here is derived from an EMBL/GenBank/DDBJ whole genome shotgun (WGS) entry which is preliminary data.</text>
</comment>
<dbReference type="InterPro" id="IPR036236">
    <property type="entry name" value="Znf_C2H2_sf"/>
</dbReference>
<feature type="compositionally biased region" description="Low complexity" evidence="7">
    <location>
        <begin position="299"/>
        <end position="311"/>
    </location>
</feature>
<accession>A0A218Z209</accession>
<dbReference type="FunFam" id="3.30.160.60:FF:001075">
    <property type="entry name" value="Zinc finger, C2H2-type/integrase, DNA-binding protein"/>
    <property type="match status" value="1"/>
</dbReference>
<dbReference type="InParanoid" id="A0A218Z209"/>
<keyword evidence="2" id="KW-0677">Repeat</keyword>
<feature type="region of interest" description="Disordered" evidence="7">
    <location>
        <begin position="153"/>
        <end position="193"/>
    </location>
</feature>
<dbReference type="GO" id="GO:0008270">
    <property type="term" value="F:zinc ion binding"/>
    <property type="evidence" value="ECO:0007669"/>
    <property type="project" value="UniProtKB-KW"/>
</dbReference>
<dbReference type="Gene3D" id="3.30.160.60">
    <property type="entry name" value="Classic Zinc Finger"/>
    <property type="match status" value="2"/>
</dbReference>
<organism evidence="9 10">
    <name type="scientific">Diplocarpon coronariae</name>
    <dbReference type="NCBI Taxonomy" id="2795749"/>
    <lineage>
        <taxon>Eukaryota</taxon>
        <taxon>Fungi</taxon>
        <taxon>Dikarya</taxon>
        <taxon>Ascomycota</taxon>
        <taxon>Pezizomycotina</taxon>
        <taxon>Leotiomycetes</taxon>
        <taxon>Helotiales</taxon>
        <taxon>Drepanopezizaceae</taxon>
        <taxon>Diplocarpon</taxon>
    </lineage>
</organism>
<evidence type="ECO:0000256" key="1">
    <source>
        <dbReference type="ARBA" id="ARBA00022723"/>
    </source>
</evidence>
<dbReference type="STRING" id="503106.A0A218Z209"/>
<keyword evidence="3 6" id="KW-0863">Zinc-finger</keyword>
<evidence type="ECO:0000313" key="9">
    <source>
        <dbReference type="EMBL" id="OWP01772.1"/>
    </source>
</evidence>
<evidence type="ECO:0000313" key="10">
    <source>
        <dbReference type="Proteomes" id="UP000242519"/>
    </source>
</evidence>
<dbReference type="PROSITE" id="PS00028">
    <property type="entry name" value="ZINC_FINGER_C2H2_1"/>
    <property type="match status" value="1"/>
</dbReference>
<evidence type="ECO:0000256" key="4">
    <source>
        <dbReference type="ARBA" id="ARBA00022833"/>
    </source>
</evidence>